<dbReference type="GO" id="GO:0015408">
    <property type="term" value="F:ABC-type ferric iron transporter activity"/>
    <property type="evidence" value="ECO:0007669"/>
    <property type="project" value="InterPro"/>
</dbReference>
<feature type="domain" description="ABC transporter" evidence="11">
    <location>
        <begin position="8"/>
        <end position="246"/>
    </location>
</feature>
<dbReference type="PANTHER" id="PTHR42781:SF5">
    <property type="entry name" value="PUTRESCINE TRANSPORT ATP-BINDING PROTEIN POTG"/>
    <property type="match status" value="1"/>
</dbReference>
<name>A0A953NBB0_9BURK</name>
<keyword evidence="2" id="KW-1003">Cell membrane</keyword>
<evidence type="ECO:0000256" key="1">
    <source>
        <dbReference type="ARBA" id="ARBA00022448"/>
    </source>
</evidence>
<gene>
    <name evidence="12" type="ORF">KZZ10_07725</name>
</gene>
<dbReference type="GO" id="GO:0015697">
    <property type="term" value="P:quaternary ammonium group transport"/>
    <property type="evidence" value="ECO:0007669"/>
    <property type="project" value="UniProtKB-ARBA"/>
</dbReference>
<dbReference type="InterPro" id="IPR003439">
    <property type="entry name" value="ABC_transporter-like_ATP-bd"/>
</dbReference>
<dbReference type="PROSITE" id="PS00211">
    <property type="entry name" value="ABC_TRANSPORTER_1"/>
    <property type="match status" value="1"/>
</dbReference>
<dbReference type="Pfam" id="PF08402">
    <property type="entry name" value="TOBE_2"/>
    <property type="match status" value="1"/>
</dbReference>
<accession>A0A953NBB0</accession>
<dbReference type="GO" id="GO:0005524">
    <property type="term" value="F:ATP binding"/>
    <property type="evidence" value="ECO:0007669"/>
    <property type="project" value="UniProtKB-KW"/>
</dbReference>
<dbReference type="RefSeq" id="WP_259660909.1">
    <property type="nucleotide sequence ID" value="NZ_JAHXRI010000006.1"/>
</dbReference>
<dbReference type="EMBL" id="JAHXRI010000006">
    <property type="protein sequence ID" value="MBZ1350534.1"/>
    <property type="molecule type" value="Genomic_DNA"/>
</dbReference>
<dbReference type="InterPro" id="IPR013611">
    <property type="entry name" value="Transp-assoc_OB_typ2"/>
</dbReference>
<dbReference type="InterPro" id="IPR017871">
    <property type="entry name" value="ABC_transporter-like_CS"/>
</dbReference>
<keyword evidence="10" id="KW-0472">Membrane</keyword>
<dbReference type="InterPro" id="IPR008995">
    <property type="entry name" value="Mo/tungstate-bd_C_term_dom"/>
</dbReference>
<evidence type="ECO:0000256" key="3">
    <source>
        <dbReference type="ARBA" id="ARBA00022496"/>
    </source>
</evidence>
<evidence type="ECO:0000256" key="6">
    <source>
        <dbReference type="ARBA" id="ARBA00022840"/>
    </source>
</evidence>
<evidence type="ECO:0000313" key="13">
    <source>
        <dbReference type="Proteomes" id="UP000739565"/>
    </source>
</evidence>
<dbReference type="SMART" id="SM00382">
    <property type="entry name" value="AAA"/>
    <property type="match status" value="1"/>
</dbReference>
<keyword evidence="6 12" id="KW-0067">ATP-binding</keyword>
<dbReference type="InterPro" id="IPR003593">
    <property type="entry name" value="AAA+_ATPase"/>
</dbReference>
<dbReference type="Gene3D" id="3.40.50.300">
    <property type="entry name" value="P-loop containing nucleotide triphosphate hydrolases"/>
    <property type="match status" value="1"/>
</dbReference>
<organism evidence="12 13">
    <name type="scientific">Zwartia hollandica</name>
    <dbReference type="NCBI Taxonomy" id="324606"/>
    <lineage>
        <taxon>Bacteria</taxon>
        <taxon>Pseudomonadati</taxon>
        <taxon>Pseudomonadota</taxon>
        <taxon>Betaproteobacteria</taxon>
        <taxon>Burkholderiales</taxon>
        <taxon>Alcaligenaceae</taxon>
        <taxon>Zwartia</taxon>
    </lineage>
</organism>
<keyword evidence="4" id="KW-0997">Cell inner membrane</keyword>
<evidence type="ECO:0000256" key="7">
    <source>
        <dbReference type="ARBA" id="ARBA00022967"/>
    </source>
</evidence>
<dbReference type="InterPro" id="IPR027417">
    <property type="entry name" value="P-loop_NTPase"/>
</dbReference>
<dbReference type="PANTHER" id="PTHR42781">
    <property type="entry name" value="SPERMIDINE/PUTRESCINE IMPORT ATP-BINDING PROTEIN POTA"/>
    <property type="match status" value="1"/>
</dbReference>
<dbReference type="AlphaFoldDB" id="A0A953NBB0"/>
<evidence type="ECO:0000256" key="10">
    <source>
        <dbReference type="ARBA" id="ARBA00023136"/>
    </source>
</evidence>
<evidence type="ECO:0000256" key="2">
    <source>
        <dbReference type="ARBA" id="ARBA00022475"/>
    </source>
</evidence>
<keyword evidence="5" id="KW-0547">Nucleotide-binding</keyword>
<protein>
    <submittedName>
        <fullName evidence="12">ABC transporter ATP-binding protein</fullName>
    </submittedName>
</protein>
<dbReference type="PROSITE" id="PS50893">
    <property type="entry name" value="ABC_TRANSPORTER_2"/>
    <property type="match status" value="1"/>
</dbReference>
<evidence type="ECO:0000256" key="9">
    <source>
        <dbReference type="ARBA" id="ARBA00023065"/>
    </source>
</evidence>
<keyword evidence="9" id="KW-0406">Ion transport</keyword>
<keyword evidence="7" id="KW-1278">Translocase</keyword>
<evidence type="ECO:0000256" key="5">
    <source>
        <dbReference type="ARBA" id="ARBA00022741"/>
    </source>
</evidence>
<dbReference type="Proteomes" id="UP000739565">
    <property type="component" value="Unassembled WGS sequence"/>
</dbReference>
<comment type="caution">
    <text evidence="12">The sequence shown here is derived from an EMBL/GenBank/DDBJ whole genome shotgun (WGS) entry which is preliminary data.</text>
</comment>
<dbReference type="InterPro" id="IPR015853">
    <property type="entry name" value="ABC_transpr_FbpC"/>
</dbReference>
<dbReference type="InterPro" id="IPR050093">
    <property type="entry name" value="ABC_SmlMolc_Importer"/>
</dbReference>
<dbReference type="GO" id="GO:0043190">
    <property type="term" value="C:ATP-binding cassette (ABC) transporter complex"/>
    <property type="evidence" value="ECO:0007669"/>
    <property type="project" value="InterPro"/>
</dbReference>
<evidence type="ECO:0000256" key="4">
    <source>
        <dbReference type="ARBA" id="ARBA00022519"/>
    </source>
</evidence>
<keyword evidence="8" id="KW-0408">Iron</keyword>
<dbReference type="GO" id="GO:0016887">
    <property type="term" value="F:ATP hydrolysis activity"/>
    <property type="evidence" value="ECO:0007669"/>
    <property type="project" value="InterPro"/>
</dbReference>
<keyword evidence="13" id="KW-1185">Reference proteome</keyword>
<evidence type="ECO:0000256" key="8">
    <source>
        <dbReference type="ARBA" id="ARBA00023004"/>
    </source>
</evidence>
<evidence type="ECO:0000313" key="12">
    <source>
        <dbReference type="EMBL" id="MBZ1350534.1"/>
    </source>
</evidence>
<dbReference type="Pfam" id="PF00005">
    <property type="entry name" value="ABC_tran"/>
    <property type="match status" value="1"/>
</dbReference>
<evidence type="ECO:0000259" key="11">
    <source>
        <dbReference type="PROSITE" id="PS50893"/>
    </source>
</evidence>
<dbReference type="SUPFAM" id="SSF50331">
    <property type="entry name" value="MOP-like"/>
    <property type="match status" value="1"/>
</dbReference>
<dbReference type="SUPFAM" id="SSF52540">
    <property type="entry name" value="P-loop containing nucleoside triphosphate hydrolases"/>
    <property type="match status" value="1"/>
</dbReference>
<keyword evidence="1" id="KW-0813">Transport</keyword>
<dbReference type="FunFam" id="3.40.50.300:FF:000425">
    <property type="entry name" value="Probable ABC transporter, ATP-binding subunit"/>
    <property type="match status" value="1"/>
</dbReference>
<dbReference type="CDD" id="cd03259">
    <property type="entry name" value="ABC_Carb_Solutes_like"/>
    <property type="match status" value="1"/>
</dbReference>
<sequence>MNETQPLLSLEHVRVGYPRLDGRGWLPIVEDLSLSLARGDIACLLGPSGCGKSTILRAICGFEALQEGEIKLSGKIVSSSRIQVAPNLRRVGMVFQDFALFPHLNVLGNVIFGLRSLPVHTQREVGLAWLERVSLADKADAYPHELSGGQQQRVALARAMAPEPDLILLDEPFSSLDIDLRERLAAEMRDILKSNGVTALLVTHDQFEAFALADHIGVMSQGRMVQWDTPYDLYHEPSSRYVADFIGRGVFVPGTIQEGATVEIELGRLQLDNDHHDPVGTVVDVLLRADDIQHDDTSPLLATVLRKTFRGADFLYTLRLDSGLELVAYVPSHHDHAVGEKIGIRLGVDHVVTFPK</sequence>
<keyword evidence="3" id="KW-0410">Iron transport</keyword>
<reference evidence="12" key="1">
    <citation type="submission" date="2021-07" db="EMBL/GenBank/DDBJ databases">
        <title>New genus and species of the family Alcaligenaceae.</title>
        <authorList>
            <person name="Hahn M.W."/>
        </authorList>
    </citation>
    <scope>NUCLEOTIDE SEQUENCE</scope>
    <source>
        <strain evidence="12">LF4-65</strain>
    </source>
</reference>
<proteinExistence type="predicted"/>